<reference evidence="2 3" key="1">
    <citation type="submission" date="2015-10" db="EMBL/GenBank/DDBJ databases">
        <title>Draft genome sequence of Streptomyces yokosukanensis DSM 40224, type strain for the species Streptomyces yokosukanensis.</title>
        <authorList>
            <person name="Ruckert C."/>
            <person name="Winkler A."/>
            <person name="Kalinowski J."/>
            <person name="Kampfer P."/>
            <person name="Glaeser S."/>
        </authorList>
    </citation>
    <scope>NUCLEOTIDE SEQUENCE [LARGE SCALE GENOMIC DNA]</scope>
    <source>
        <strain evidence="2 3">DSM 40224</strain>
    </source>
</reference>
<name>A0A101NQ62_9ACTN</name>
<feature type="transmembrane region" description="Helical" evidence="1">
    <location>
        <begin position="26"/>
        <end position="46"/>
    </location>
</feature>
<accession>A0A101NQ62</accession>
<keyword evidence="1" id="KW-1133">Transmembrane helix</keyword>
<evidence type="ECO:0000313" key="3">
    <source>
        <dbReference type="Proteomes" id="UP000053127"/>
    </source>
</evidence>
<keyword evidence="1" id="KW-0472">Membrane</keyword>
<sequence>MHAQDATTFPMPQSTRDTFGHRNGRGFLLMALVFLTVAGVVTVLLLSHGVPDVWWPHTGHAFSSPSGTAAHNDPCGLILGPAREYCRRGGNAARRGPTLHGLLRLAAAGLGIAVLLYLRRRRQS</sequence>
<comment type="caution">
    <text evidence="2">The sequence shown here is derived from an EMBL/GenBank/DDBJ whole genome shotgun (WGS) entry which is preliminary data.</text>
</comment>
<dbReference type="Proteomes" id="UP000053127">
    <property type="component" value="Unassembled WGS sequence"/>
</dbReference>
<keyword evidence="3" id="KW-1185">Reference proteome</keyword>
<protein>
    <submittedName>
        <fullName evidence="2">Uncharacterized protein</fullName>
    </submittedName>
</protein>
<gene>
    <name evidence="2" type="ORF">AQI95_41920</name>
</gene>
<dbReference type="EMBL" id="LMWN01000084">
    <property type="protein sequence ID" value="KUM97378.1"/>
    <property type="molecule type" value="Genomic_DNA"/>
</dbReference>
<evidence type="ECO:0000256" key="1">
    <source>
        <dbReference type="SAM" id="Phobius"/>
    </source>
</evidence>
<dbReference type="AlphaFoldDB" id="A0A101NQ62"/>
<keyword evidence="1" id="KW-0812">Transmembrane</keyword>
<feature type="transmembrane region" description="Helical" evidence="1">
    <location>
        <begin position="101"/>
        <end position="118"/>
    </location>
</feature>
<organism evidence="2 3">
    <name type="scientific">Streptomyces yokosukanensis</name>
    <dbReference type="NCBI Taxonomy" id="67386"/>
    <lineage>
        <taxon>Bacteria</taxon>
        <taxon>Bacillati</taxon>
        <taxon>Actinomycetota</taxon>
        <taxon>Actinomycetes</taxon>
        <taxon>Kitasatosporales</taxon>
        <taxon>Streptomycetaceae</taxon>
        <taxon>Streptomyces</taxon>
    </lineage>
</organism>
<proteinExistence type="predicted"/>
<evidence type="ECO:0000313" key="2">
    <source>
        <dbReference type="EMBL" id="KUM97378.1"/>
    </source>
</evidence>
<dbReference type="STRING" id="67386.AQI95_41920"/>